<comment type="subcellular location">
    <subcellularLocation>
        <location evidence="1">Cell outer membrane</location>
        <topology evidence="1">Multi-pass membrane protein</topology>
    </subcellularLocation>
</comment>
<name>A0A9D9J1K7_9BACT</name>
<dbReference type="InterPro" id="IPR036942">
    <property type="entry name" value="Beta-barrel_TonB_sf"/>
</dbReference>
<reference evidence="9" key="2">
    <citation type="journal article" date="2021" name="PeerJ">
        <title>Extensive microbial diversity within the chicken gut microbiome revealed by metagenomics and culture.</title>
        <authorList>
            <person name="Gilroy R."/>
            <person name="Ravi A."/>
            <person name="Getino M."/>
            <person name="Pursley I."/>
            <person name="Horton D.L."/>
            <person name="Alikhan N.F."/>
            <person name="Baker D."/>
            <person name="Gharbi K."/>
            <person name="Hall N."/>
            <person name="Watson M."/>
            <person name="Adriaenssens E.M."/>
            <person name="Foster-Nyarko E."/>
            <person name="Jarju S."/>
            <person name="Secka A."/>
            <person name="Antonio M."/>
            <person name="Oren A."/>
            <person name="Chaudhuri R.R."/>
            <person name="La Ragione R."/>
            <person name="Hildebrand F."/>
            <person name="Pallen M.J."/>
        </authorList>
    </citation>
    <scope>NUCLEOTIDE SEQUENCE</scope>
    <source>
        <strain evidence="9">B2-16538</strain>
    </source>
</reference>
<dbReference type="GO" id="GO:0044718">
    <property type="term" value="P:siderophore transmembrane transport"/>
    <property type="evidence" value="ECO:0007669"/>
    <property type="project" value="TreeGrafter"/>
</dbReference>
<gene>
    <name evidence="9" type="ORF">IAB78_03250</name>
</gene>
<evidence type="ECO:0000256" key="7">
    <source>
        <dbReference type="SAM" id="SignalP"/>
    </source>
</evidence>
<dbReference type="Gene3D" id="2.40.170.20">
    <property type="entry name" value="TonB-dependent receptor, beta-barrel domain"/>
    <property type="match status" value="1"/>
</dbReference>
<reference evidence="9" key="1">
    <citation type="submission" date="2020-10" db="EMBL/GenBank/DDBJ databases">
        <authorList>
            <person name="Gilroy R."/>
        </authorList>
    </citation>
    <scope>NUCLEOTIDE SEQUENCE</scope>
    <source>
        <strain evidence="9">B2-16538</strain>
    </source>
</reference>
<protein>
    <submittedName>
        <fullName evidence="9">TonB-dependent receptor</fullName>
    </submittedName>
</protein>
<evidence type="ECO:0000256" key="3">
    <source>
        <dbReference type="ARBA" id="ARBA00022452"/>
    </source>
</evidence>
<dbReference type="GO" id="GO:0009279">
    <property type="term" value="C:cell outer membrane"/>
    <property type="evidence" value="ECO:0007669"/>
    <property type="project" value="UniProtKB-SubCell"/>
</dbReference>
<dbReference type="InterPro" id="IPR057601">
    <property type="entry name" value="Oar-like_b-barrel"/>
</dbReference>
<dbReference type="GO" id="GO:0015344">
    <property type="term" value="F:siderophore uptake transmembrane transporter activity"/>
    <property type="evidence" value="ECO:0007669"/>
    <property type="project" value="TreeGrafter"/>
</dbReference>
<dbReference type="Pfam" id="PF13620">
    <property type="entry name" value="CarboxypepD_reg"/>
    <property type="match status" value="1"/>
</dbReference>
<dbReference type="AlphaFoldDB" id="A0A9D9J1K7"/>
<feature type="chain" id="PRO_5038825768" evidence="7">
    <location>
        <begin position="25"/>
        <end position="1089"/>
    </location>
</feature>
<dbReference type="SUPFAM" id="SSF56935">
    <property type="entry name" value="Porins"/>
    <property type="match status" value="1"/>
</dbReference>
<keyword evidence="4" id="KW-0812">Transmembrane</keyword>
<dbReference type="PANTHER" id="PTHR30069">
    <property type="entry name" value="TONB-DEPENDENT OUTER MEMBRANE RECEPTOR"/>
    <property type="match status" value="1"/>
</dbReference>
<sequence>MKQTFKGLLLSLAAIFVAGGVASAQVTTSGMGGRIADEDGEPLAGAAVIAVHTPSGTQYSAVSNEEGRYVITGMRAGGPYSVEISYIGMADLEYNGVTLALGETYELDAEMKVSNELDAVVLVAESAFDSHKTGAGTNFTLGAIQNTPTVDRSIYDIVQYNPQASMTMEGGISFAGTNNRYNSFQVDGAVANDAFGLSSQGYNGGQAGVSPVSLDALDAIQVVVAPFDVRQSGFTGGAINSVTKSGTNTITGSAYTYFNNQDFIGVTPGKISGDQKRSRYAQQTSQVYGFTIGAPIIKDKLFIFASAEYTRNSTPNVYTPANGSYDGVQLTEDVILKDGTNLGNVFNSAIADAVIKHYEETYGVSNTGESYSQHQVIDQSINAMLRLDWNIKDNHKFMFRYQILDGYSDKYGSDASTYVFNNSSYRQSNQTHTLVAELNSRISDMVSNEFRATATIVRDKRSVPYKGANVYIGRHEPVMLNIGTDYSSGANEVHSDVYTISDNVSIFKGNHNITVGTHNEFFRFYNVFIQAAYGSYGFNTINGFLNDEFGTDGYGYAYNYADPSVTGGKSIWGGTPRAAQFGFYAQDEWKPSTRFTLTYGLRLDIPTMLNKPTENRDFNASEIAKFNDQYVGTVPKASVLFSPRIGFRWYMDKDKKSLLRGGAGIFTGRVPFVWIENAYNNTGMEYKSVSVYDQGEMAQLPFTSNPYQDIVNNPDLDFITPGSSNTINTVSENFKYPQTFRLNLGYEQVFSHGWKFTFDALYSKGINNVYFKNLAVKETDNVVYAVGPDVPGKTATLYDYVDADSPYTTVVGLENTNKGFSYSLSAQLEKSFDFGLNLMASYTFGHSYSVNDGLSSTAMSSWQYNYAVNSNDPELSFSSFDRPHKVMAVVSYTTPKYAAGRLQTSVSLTYTGNSGRRYSYTLSDGGVDFNQDRANYNSLMYIPTASEVQQMKWADAADAALFEDFIKGDKYLSKHRGEWSERYGAITPFENHFDLHIAQDFYYDRKSGRKIQFVVDFMNIGNMFNSEWGVFRYFSRPYRQALIVNATNQDGTTGNMIPEYKYTEPVDLSASLNDVLSRWRCQIGLRVTF</sequence>
<dbReference type="EMBL" id="JADILX010000055">
    <property type="protein sequence ID" value="MBO8485423.1"/>
    <property type="molecule type" value="Genomic_DNA"/>
</dbReference>
<keyword evidence="2" id="KW-0813">Transport</keyword>
<feature type="domain" description="TonB-dependent transporter Oar-like beta-barrel" evidence="8">
    <location>
        <begin position="242"/>
        <end position="1025"/>
    </location>
</feature>
<comment type="caution">
    <text evidence="9">The sequence shown here is derived from an EMBL/GenBank/DDBJ whole genome shotgun (WGS) entry which is preliminary data.</text>
</comment>
<evidence type="ECO:0000313" key="9">
    <source>
        <dbReference type="EMBL" id="MBO8485423.1"/>
    </source>
</evidence>
<keyword evidence="3" id="KW-1134">Transmembrane beta strand</keyword>
<evidence type="ECO:0000259" key="8">
    <source>
        <dbReference type="Pfam" id="PF25183"/>
    </source>
</evidence>
<evidence type="ECO:0000256" key="4">
    <source>
        <dbReference type="ARBA" id="ARBA00022692"/>
    </source>
</evidence>
<keyword evidence="9" id="KW-0675">Receptor</keyword>
<dbReference type="InterPro" id="IPR008969">
    <property type="entry name" value="CarboxyPept-like_regulatory"/>
</dbReference>
<keyword evidence="7" id="KW-0732">Signal</keyword>
<proteinExistence type="predicted"/>
<evidence type="ECO:0000256" key="2">
    <source>
        <dbReference type="ARBA" id="ARBA00022448"/>
    </source>
</evidence>
<evidence type="ECO:0000313" key="10">
    <source>
        <dbReference type="Proteomes" id="UP000823750"/>
    </source>
</evidence>
<dbReference type="Gene3D" id="2.60.40.1120">
    <property type="entry name" value="Carboxypeptidase-like, regulatory domain"/>
    <property type="match status" value="1"/>
</dbReference>
<dbReference type="Pfam" id="PF25183">
    <property type="entry name" value="OMP_b-brl_4"/>
    <property type="match status" value="1"/>
</dbReference>
<feature type="signal peptide" evidence="7">
    <location>
        <begin position="1"/>
        <end position="24"/>
    </location>
</feature>
<evidence type="ECO:0000256" key="6">
    <source>
        <dbReference type="ARBA" id="ARBA00023237"/>
    </source>
</evidence>
<evidence type="ECO:0000256" key="1">
    <source>
        <dbReference type="ARBA" id="ARBA00004571"/>
    </source>
</evidence>
<keyword evidence="5" id="KW-0472">Membrane</keyword>
<dbReference type="PANTHER" id="PTHR30069:SF46">
    <property type="entry name" value="OAR PROTEIN"/>
    <property type="match status" value="1"/>
</dbReference>
<evidence type="ECO:0000256" key="5">
    <source>
        <dbReference type="ARBA" id="ARBA00023136"/>
    </source>
</evidence>
<accession>A0A9D9J1K7</accession>
<keyword evidence="6" id="KW-0998">Cell outer membrane</keyword>
<dbReference type="SUPFAM" id="SSF49464">
    <property type="entry name" value="Carboxypeptidase regulatory domain-like"/>
    <property type="match status" value="1"/>
</dbReference>
<dbReference type="InterPro" id="IPR039426">
    <property type="entry name" value="TonB-dep_rcpt-like"/>
</dbReference>
<dbReference type="Proteomes" id="UP000823750">
    <property type="component" value="Unassembled WGS sequence"/>
</dbReference>
<organism evidence="9 10">
    <name type="scientific">Candidatus Cryptobacteroides excrementavium</name>
    <dbReference type="NCBI Taxonomy" id="2840759"/>
    <lineage>
        <taxon>Bacteria</taxon>
        <taxon>Pseudomonadati</taxon>
        <taxon>Bacteroidota</taxon>
        <taxon>Bacteroidia</taxon>
        <taxon>Bacteroidales</taxon>
        <taxon>Candidatus Cryptobacteroides</taxon>
    </lineage>
</organism>